<gene>
    <name evidence="1" type="ORF">GYMLUDRAFT_252624</name>
</gene>
<evidence type="ECO:0000313" key="1">
    <source>
        <dbReference type="EMBL" id="KIK50825.1"/>
    </source>
</evidence>
<proteinExistence type="predicted"/>
<protein>
    <submittedName>
        <fullName evidence="1">Uncharacterized protein</fullName>
    </submittedName>
</protein>
<dbReference type="HOGENOM" id="CLU_1199937_0_0_1"/>
<organism evidence="1 2">
    <name type="scientific">Collybiopsis luxurians FD-317 M1</name>
    <dbReference type="NCBI Taxonomy" id="944289"/>
    <lineage>
        <taxon>Eukaryota</taxon>
        <taxon>Fungi</taxon>
        <taxon>Dikarya</taxon>
        <taxon>Basidiomycota</taxon>
        <taxon>Agaricomycotina</taxon>
        <taxon>Agaricomycetes</taxon>
        <taxon>Agaricomycetidae</taxon>
        <taxon>Agaricales</taxon>
        <taxon>Marasmiineae</taxon>
        <taxon>Omphalotaceae</taxon>
        <taxon>Collybiopsis</taxon>
        <taxon>Collybiopsis luxurians</taxon>
    </lineage>
</organism>
<reference evidence="1 2" key="1">
    <citation type="submission" date="2014-04" db="EMBL/GenBank/DDBJ databases">
        <title>Evolutionary Origins and Diversification of the Mycorrhizal Mutualists.</title>
        <authorList>
            <consortium name="DOE Joint Genome Institute"/>
            <consortium name="Mycorrhizal Genomics Consortium"/>
            <person name="Kohler A."/>
            <person name="Kuo A."/>
            <person name="Nagy L.G."/>
            <person name="Floudas D."/>
            <person name="Copeland A."/>
            <person name="Barry K.W."/>
            <person name="Cichocki N."/>
            <person name="Veneault-Fourrey C."/>
            <person name="LaButti K."/>
            <person name="Lindquist E.A."/>
            <person name="Lipzen A."/>
            <person name="Lundell T."/>
            <person name="Morin E."/>
            <person name="Murat C."/>
            <person name="Riley R."/>
            <person name="Ohm R."/>
            <person name="Sun H."/>
            <person name="Tunlid A."/>
            <person name="Henrissat B."/>
            <person name="Grigoriev I.V."/>
            <person name="Hibbett D.S."/>
            <person name="Martin F."/>
        </authorList>
    </citation>
    <scope>NUCLEOTIDE SEQUENCE [LARGE SCALE GENOMIC DNA]</scope>
    <source>
        <strain evidence="1 2">FD-317 M1</strain>
    </source>
</reference>
<evidence type="ECO:0000313" key="2">
    <source>
        <dbReference type="Proteomes" id="UP000053593"/>
    </source>
</evidence>
<keyword evidence="2" id="KW-1185">Reference proteome</keyword>
<accession>A0A0D0AKR6</accession>
<dbReference type="Proteomes" id="UP000053593">
    <property type="component" value="Unassembled WGS sequence"/>
</dbReference>
<dbReference type="AlphaFoldDB" id="A0A0D0AKR6"/>
<name>A0A0D0AKR6_9AGAR</name>
<dbReference type="OrthoDB" id="3056556at2759"/>
<sequence>MASELHPNNAAIAKRANSLARELLARSLGVNALKWAHTVEPISSAHLQLFCADPDAYGPSILDSRLDTSGQTVREMGESAWNQTLIFKLAQHAEAIVAAADNPQECGLPGQKIEWDNLFKDKIQRILRDIYNARIGHTSRTSSVIKQARATRAWKFKCRQSIATAEQQCCRENGDAEGEECWGFVLYAVDVLQIDGMSDEEDENFDIFSTVSIQQGAWWTKVSGVGSSRGG</sequence>
<dbReference type="EMBL" id="KN834883">
    <property type="protein sequence ID" value="KIK50825.1"/>
    <property type="molecule type" value="Genomic_DNA"/>
</dbReference>